<name>Q30QS2_SULDN</name>
<evidence type="ECO:0000313" key="3">
    <source>
        <dbReference type="Proteomes" id="UP000002714"/>
    </source>
</evidence>
<protein>
    <submittedName>
        <fullName evidence="2">Uncharacterized protein</fullName>
    </submittedName>
</protein>
<dbReference type="Gene3D" id="3.30.70.60">
    <property type="match status" value="1"/>
</dbReference>
<dbReference type="STRING" id="326298.Suden_1382"/>
<evidence type="ECO:0000313" key="2">
    <source>
        <dbReference type="EMBL" id="ABB44659.1"/>
    </source>
</evidence>
<dbReference type="RefSeq" id="WP_011373011.1">
    <property type="nucleotide sequence ID" value="NC_007575.1"/>
</dbReference>
<proteinExistence type="predicted"/>
<keyword evidence="3" id="KW-1185">Reference proteome</keyword>
<keyword evidence="1" id="KW-0472">Membrane</keyword>
<keyword evidence="1" id="KW-1133">Transmembrane helix</keyword>
<dbReference type="eggNOG" id="ENOG50318UX">
    <property type="taxonomic scope" value="Bacteria"/>
</dbReference>
<dbReference type="KEGG" id="tdn:Suden_1382"/>
<dbReference type="Pfam" id="PF04350">
    <property type="entry name" value="PilO"/>
    <property type="match status" value="1"/>
</dbReference>
<organism evidence="2 3">
    <name type="scientific">Sulfurimonas denitrificans (strain ATCC 33889 / DSM 1251)</name>
    <name type="common">Thiomicrospira denitrificans (strain ATCC 33889 / DSM 1251)</name>
    <dbReference type="NCBI Taxonomy" id="326298"/>
    <lineage>
        <taxon>Bacteria</taxon>
        <taxon>Pseudomonadati</taxon>
        <taxon>Campylobacterota</taxon>
        <taxon>Epsilonproteobacteria</taxon>
        <taxon>Campylobacterales</taxon>
        <taxon>Sulfurimonadaceae</taxon>
        <taxon>Sulfurimonas</taxon>
    </lineage>
</organism>
<dbReference type="InterPro" id="IPR014717">
    <property type="entry name" value="Transl_elong_EF1B/ribsomal_bS6"/>
</dbReference>
<dbReference type="OrthoDB" id="5333854at2"/>
<dbReference type="Proteomes" id="UP000002714">
    <property type="component" value="Chromosome"/>
</dbReference>
<sequence length="213" mass="24800">MNFKLMIEESLERVDFFFKQKSQKDIYMVYIMIIVVLFALAYPFYESSVNEFKSVKDKVAQVTSKIAADNSYLSVNREEVLFKLSEEIATLDKELIILKNQNSYIKEKIEAISSLIYHEETWGEYLNSISIHAKNHNIMIVNFLNTYSLYNRASFGHVLDISLNVTGDYLNIIKFINSLEQSELVVDIYDLDIKAQNRLNTKINLSVWGITHQ</sequence>
<dbReference type="HOGENOM" id="CLU_111597_0_0_7"/>
<keyword evidence="1" id="KW-0812">Transmembrane</keyword>
<dbReference type="InterPro" id="IPR007445">
    <property type="entry name" value="PilO"/>
</dbReference>
<dbReference type="EMBL" id="CP000153">
    <property type="protein sequence ID" value="ABB44659.1"/>
    <property type="molecule type" value="Genomic_DNA"/>
</dbReference>
<dbReference type="AlphaFoldDB" id="Q30QS2"/>
<gene>
    <name evidence="2" type="ordered locus">Suden_1382</name>
</gene>
<feature type="transmembrane region" description="Helical" evidence="1">
    <location>
        <begin position="26"/>
        <end position="45"/>
    </location>
</feature>
<accession>Q30QS2</accession>
<reference evidence="2 3" key="1">
    <citation type="journal article" date="2008" name="Appl. Environ. Microbiol.">
        <title>Genome of the epsilonproteobacterial chemolithoautotroph Sulfurimonas denitrificans.</title>
        <authorList>
            <person name="Sievert S.M."/>
            <person name="Scott K.M."/>
            <person name="Klotz M.G."/>
            <person name="Chain P.S.G."/>
            <person name="Hauser L.J."/>
            <person name="Hemp J."/>
            <person name="Huegler M."/>
            <person name="Land M."/>
            <person name="Lapidus A."/>
            <person name="Larimer F.W."/>
            <person name="Lucas S."/>
            <person name="Malfatti S.A."/>
            <person name="Meyer F."/>
            <person name="Paulsen I.T."/>
            <person name="Ren Q."/>
            <person name="Simon J."/>
            <person name="Bailey K."/>
            <person name="Diaz E."/>
            <person name="Fitzpatrick K.A."/>
            <person name="Glover B."/>
            <person name="Gwatney N."/>
            <person name="Korajkic A."/>
            <person name="Long A."/>
            <person name="Mobberley J.M."/>
            <person name="Pantry S.N."/>
            <person name="Pazder G."/>
            <person name="Peterson S."/>
            <person name="Quintanilla J.D."/>
            <person name="Sprinkle R."/>
            <person name="Stephens J."/>
            <person name="Thomas P."/>
            <person name="Vaughn R."/>
            <person name="Weber M.J."/>
            <person name="Wooten L.L."/>
        </authorList>
    </citation>
    <scope>NUCLEOTIDE SEQUENCE [LARGE SCALE GENOMIC DNA]</scope>
    <source>
        <strain evidence="3">ATCC 33889 / DSM 1251</strain>
    </source>
</reference>
<evidence type="ECO:0000256" key="1">
    <source>
        <dbReference type="SAM" id="Phobius"/>
    </source>
</evidence>